<feature type="binding site" evidence="8">
    <location>
        <position position="53"/>
    </location>
    <ligand>
        <name>Zn(2+)</name>
        <dbReference type="ChEBI" id="CHEBI:29105"/>
        <note>catalytic</note>
    </ligand>
</feature>
<dbReference type="GO" id="GO:0008270">
    <property type="term" value="F:zinc ion binding"/>
    <property type="evidence" value="ECO:0007669"/>
    <property type="project" value="UniProtKB-UniRule"/>
</dbReference>
<evidence type="ECO:0000256" key="4">
    <source>
        <dbReference type="ARBA" id="ARBA00022723"/>
    </source>
</evidence>
<dbReference type="Gene3D" id="3.40.140.10">
    <property type="entry name" value="Cytidine Deaminase, domain 2"/>
    <property type="match status" value="1"/>
</dbReference>
<evidence type="ECO:0000256" key="1">
    <source>
        <dbReference type="ARBA" id="ARBA00010669"/>
    </source>
</evidence>
<dbReference type="InterPro" id="IPR002125">
    <property type="entry name" value="CMP_dCMP_dom"/>
</dbReference>
<protein>
    <recommendedName>
        <fullName evidence="8">tRNA-specific adenosine deaminase</fullName>
        <ecNumber evidence="8">3.5.4.33</ecNumber>
    </recommendedName>
</protein>
<dbReference type="AlphaFoldDB" id="A0A1G5RRI2"/>
<dbReference type="Proteomes" id="UP000199208">
    <property type="component" value="Unassembled WGS sequence"/>
</dbReference>
<dbReference type="Pfam" id="PF14437">
    <property type="entry name" value="MafB19-deam"/>
    <property type="match status" value="1"/>
</dbReference>
<evidence type="ECO:0000259" key="9">
    <source>
        <dbReference type="PROSITE" id="PS51747"/>
    </source>
</evidence>
<dbReference type="PANTHER" id="PTHR11079">
    <property type="entry name" value="CYTOSINE DEAMINASE FAMILY MEMBER"/>
    <property type="match status" value="1"/>
</dbReference>
<proteinExistence type="inferred from homology"/>
<dbReference type="NCBIfam" id="NF008113">
    <property type="entry name" value="PRK10860.1"/>
    <property type="match status" value="1"/>
</dbReference>
<dbReference type="FunFam" id="3.40.140.10:FF:000005">
    <property type="entry name" value="tRNA-specific adenosine deaminase"/>
    <property type="match status" value="1"/>
</dbReference>
<feature type="binding site" evidence="8">
    <location>
        <position position="83"/>
    </location>
    <ligand>
        <name>Zn(2+)</name>
        <dbReference type="ChEBI" id="CHEBI:29105"/>
        <note>catalytic</note>
    </ligand>
</feature>
<dbReference type="EC" id="3.5.4.33" evidence="8"/>
<dbReference type="InterPro" id="IPR058535">
    <property type="entry name" value="MafB19-deam"/>
</dbReference>
<evidence type="ECO:0000313" key="11">
    <source>
        <dbReference type="Proteomes" id="UP000199208"/>
    </source>
</evidence>
<evidence type="ECO:0000256" key="6">
    <source>
        <dbReference type="ARBA" id="ARBA00022833"/>
    </source>
</evidence>
<keyword evidence="5 8" id="KW-0378">Hydrolase</keyword>
<dbReference type="CDD" id="cd01285">
    <property type="entry name" value="nucleoside_deaminase"/>
    <property type="match status" value="1"/>
</dbReference>
<dbReference type="EMBL" id="FMWL01000001">
    <property type="protein sequence ID" value="SCZ76654.1"/>
    <property type="molecule type" value="Genomic_DNA"/>
</dbReference>
<comment type="subunit">
    <text evidence="2 8">Homodimer.</text>
</comment>
<evidence type="ECO:0000313" key="10">
    <source>
        <dbReference type="EMBL" id="SCZ76654.1"/>
    </source>
</evidence>
<gene>
    <name evidence="8" type="primary">tadA</name>
    <name evidence="10" type="ORF">SAMN03080599_00359</name>
</gene>
<dbReference type="GO" id="GO:0052717">
    <property type="term" value="F:tRNA-specific adenosine-34 deaminase activity"/>
    <property type="evidence" value="ECO:0007669"/>
    <property type="project" value="UniProtKB-UniRule"/>
</dbReference>
<feature type="domain" description="CMP/dCMP-type deaminase" evidence="9">
    <location>
        <begin position="2"/>
        <end position="113"/>
    </location>
</feature>
<evidence type="ECO:0000256" key="8">
    <source>
        <dbReference type="HAMAP-Rule" id="MF_00972"/>
    </source>
</evidence>
<comment type="similarity">
    <text evidence="1">Belongs to the cytidine and deoxycytidylate deaminase family. ADAT2 subfamily.</text>
</comment>
<organism evidence="10 11">
    <name type="scientific">Acidaminobacter hydrogenoformans DSM 2784</name>
    <dbReference type="NCBI Taxonomy" id="1120920"/>
    <lineage>
        <taxon>Bacteria</taxon>
        <taxon>Bacillati</taxon>
        <taxon>Bacillota</taxon>
        <taxon>Clostridia</taxon>
        <taxon>Peptostreptococcales</taxon>
        <taxon>Acidaminobacteraceae</taxon>
        <taxon>Acidaminobacter</taxon>
    </lineage>
</organism>
<feature type="active site" description="Proton donor" evidence="8">
    <location>
        <position position="55"/>
    </location>
</feature>
<comment type="catalytic activity">
    <reaction evidence="7 8">
        <text>adenosine(34) in tRNA + H2O + H(+) = inosine(34) in tRNA + NH4(+)</text>
        <dbReference type="Rhea" id="RHEA:43168"/>
        <dbReference type="Rhea" id="RHEA-COMP:10373"/>
        <dbReference type="Rhea" id="RHEA-COMP:10374"/>
        <dbReference type="ChEBI" id="CHEBI:15377"/>
        <dbReference type="ChEBI" id="CHEBI:15378"/>
        <dbReference type="ChEBI" id="CHEBI:28938"/>
        <dbReference type="ChEBI" id="CHEBI:74411"/>
        <dbReference type="ChEBI" id="CHEBI:82852"/>
        <dbReference type="EC" id="3.5.4.33"/>
    </reaction>
</comment>
<sequence>MLHDEMYMREALYEARLASSKGEVPIGAVIVRRGVIIARGHNLKEQGRNAQLHAEMIALEKASKHLNSWRLTGCTLYVTIEPCLMCAGAIYQSRVSRVVYGSKDIKAGAFGSLYDLSQDKRINHRVQLEKGILSDETAQIMSSFFEKLRVK</sequence>
<reference evidence="10 11" key="1">
    <citation type="submission" date="2016-10" db="EMBL/GenBank/DDBJ databases">
        <authorList>
            <person name="de Groot N.N."/>
        </authorList>
    </citation>
    <scope>NUCLEOTIDE SEQUENCE [LARGE SCALE GENOMIC DNA]</scope>
    <source>
        <strain evidence="10 11">DSM 2784</strain>
    </source>
</reference>
<dbReference type="GO" id="GO:0002100">
    <property type="term" value="P:tRNA wobble adenosine to inosine editing"/>
    <property type="evidence" value="ECO:0007669"/>
    <property type="project" value="UniProtKB-UniRule"/>
</dbReference>
<dbReference type="InterPro" id="IPR028883">
    <property type="entry name" value="tRNA_aden_deaminase"/>
</dbReference>
<comment type="function">
    <text evidence="8">Catalyzes the deamination of adenosine to inosine at the wobble position 34 of tRNA(Arg2).</text>
</comment>
<accession>A0A1G5RRI2</accession>
<evidence type="ECO:0000256" key="5">
    <source>
        <dbReference type="ARBA" id="ARBA00022801"/>
    </source>
</evidence>
<dbReference type="OrthoDB" id="9802676at2"/>
<keyword evidence="6 8" id="KW-0862">Zinc</keyword>
<evidence type="ECO:0000256" key="3">
    <source>
        <dbReference type="ARBA" id="ARBA00022694"/>
    </source>
</evidence>
<name>A0A1G5RRI2_9FIRM</name>
<comment type="cofactor">
    <cofactor evidence="8">
        <name>Zn(2+)</name>
        <dbReference type="ChEBI" id="CHEBI:29105"/>
    </cofactor>
    <text evidence="8">Binds 1 zinc ion per subunit.</text>
</comment>
<dbReference type="InterPro" id="IPR016192">
    <property type="entry name" value="APOBEC/CMP_deaminase_Zn-bd"/>
</dbReference>
<dbReference type="RefSeq" id="WP_092589162.1">
    <property type="nucleotide sequence ID" value="NZ_FMWL01000001.1"/>
</dbReference>
<keyword evidence="3 8" id="KW-0819">tRNA processing</keyword>
<dbReference type="PROSITE" id="PS51747">
    <property type="entry name" value="CYT_DCMP_DEAMINASES_2"/>
    <property type="match status" value="1"/>
</dbReference>
<dbReference type="PROSITE" id="PS00903">
    <property type="entry name" value="CYT_DCMP_DEAMINASES_1"/>
    <property type="match status" value="1"/>
</dbReference>
<dbReference type="PANTHER" id="PTHR11079:SF202">
    <property type="entry name" value="TRNA-SPECIFIC ADENOSINE DEAMINASE"/>
    <property type="match status" value="1"/>
</dbReference>
<dbReference type="SUPFAM" id="SSF53927">
    <property type="entry name" value="Cytidine deaminase-like"/>
    <property type="match status" value="1"/>
</dbReference>
<keyword evidence="4 8" id="KW-0479">Metal-binding</keyword>
<evidence type="ECO:0000256" key="2">
    <source>
        <dbReference type="ARBA" id="ARBA00011738"/>
    </source>
</evidence>
<evidence type="ECO:0000256" key="7">
    <source>
        <dbReference type="ARBA" id="ARBA00048045"/>
    </source>
</evidence>
<dbReference type="InterPro" id="IPR016193">
    <property type="entry name" value="Cytidine_deaminase-like"/>
</dbReference>
<feature type="binding site" evidence="8">
    <location>
        <position position="86"/>
    </location>
    <ligand>
        <name>Zn(2+)</name>
        <dbReference type="ChEBI" id="CHEBI:29105"/>
        <note>catalytic</note>
    </ligand>
</feature>
<dbReference type="HAMAP" id="MF_00972">
    <property type="entry name" value="tRNA_aden_deaminase"/>
    <property type="match status" value="1"/>
</dbReference>
<dbReference type="STRING" id="1120920.SAMN03080599_00359"/>
<keyword evidence="11" id="KW-1185">Reference proteome</keyword>